<proteinExistence type="predicted"/>
<name>A0AB39AJR0_9CAUD</name>
<organism evidence="1">
    <name type="scientific">Vibrio phage P018-4</name>
    <dbReference type="NCBI Taxonomy" id="3229728"/>
    <lineage>
        <taxon>Viruses</taxon>
        <taxon>Duplodnaviria</taxon>
        <taxon>Heunggongvirae</taxon>
        <taxon>Uroviricota</taxon>
        <taxon>Caudoviricetes</taxon>
    </lineage>
</organism>
<dbReference type="EMBL" id="PP934186">
    <property type="protein sequence ID" value="XDG30952.1"/>
    <property type="molecule type" value="Genomic_DNA"/>
</dbReference>
<evidence type="ECO:0000313" key="1">
    <source>
        <dbReference type="EMBL" id="XDG30952.1"/>
    </source>
</evidence>
<reference evidence="1" key="1">
    <citation type="submission" date="2024-06" db="EMBL/GenBank/DDBJ databases">
        <authorList>
            <person name="Yang R."/>
        </authorList>
    </citation>
    <scope>NUCLEOTIDE SEQUENCE</scope>
</reference>
<sequence length="135" mass="15820">MTMQLNTVKQRFYDRQWNSEDNKNLLNIISKSRLNIEPACLYGLDQLGMNHLEIINVSSCIGKRFIGIPQADIDNLNMLQEKYGCVFNFEQKQRYYDKKVKTHPMQTKLDSYVSQPSGDYWLKSSALLQLSENYI</sequence>
<protein>
    <submittedName>
        <fullName evidence="1">Uncharacterized protein</fullName>
    </submittedName>
</protein>
<accession>A0AB39AJR0</accession>